<gene>
    <name evidence="3" type="ORF">HDE68_000284</name>
</gene>
<evidence type="ECO:0000259" key="2">
    <source>
        <dbReference type="Pfam" id="PF19783"/>
    </source>
</evidence>
<feature type="signal peptide" evidence="1">
    <location>
        <begin position="1"/>
        <end position="20"/>
    </location>
</feature>
<sequence>MKTIVLSLFTLVLIGSKLSAQDRESTPLEQATSASSIRGLGSFEANHSVAPFKLNGAKINMQQVGGALTIPVINHMKDGKLDFLLVGASYNGLFLSGAGEQFGGTNFHAIAIPVTFQKALSQKYAIVASFVPSLSSDMKDISGEDMVYSGAVMLKINQSRQFNYSLGIAFARQFFGTVLVPIVAVDWKVNDKLTFSGILPISEKIKYQLSDKSAFGVLADFAIGGGTYRLSKKMNSDYLQLQQFKTAFFYEYSFSGKFSVELNAGYNLKQQLDLYSKDQKVDWVPFNDPNKREPLAELKKAGFAAQTGIKYRF</sequence>
<accession>A0A7W8ZHZ4</accession>
<protein>
    <recommendedName>
        <fullName evidence="2">DUF6268 domain-containing protein</fullName>
    </recommendedName>
</protein>
<dbReference type="InterPro" id="IPR046235">
    <property type="entry name" value="DUF6268"/>
</dbReference>
<name>A0A7W8ZHZ4_9SPHI</name>
<evidence type="ECO:0000313" key="4">
    <source>
        <dbReference type="Proteomes" id="UP000537204"/>
    </source>
</evidence>
<comment type="caution">
    <text evidence="3">The sequence shown here is derived from an EMBL/GenBank/DDBJ whole genome shotgun (WGS) entry which is preliminary data.</text>
</comment>
<evidence type="ECO:0000313" key="3">
    <source>
        <dbReference type="EMBL" id="MBB5634399.1"/>
    </source>
</evidence>
<dbReference type="RefSeq" id="WP_183878180.1">
    <property type="nucleotide sequence ID" value="NZ_JACHCE010000001.1"/>
</dbReference>
<dbReference type="Proteomes" id="UP000537204">
    <property type="component" value="Unassembled WGS sequence"/>
</dbReference>
<feature type="domain" description="DUF6268" evidence="2">
    <location>
        <begin position="56"/>
        <end position="280"/>
    </location>
</feature>
<dbReference type="EMBL" id="JACHCE010000001">
    <property type="protein sequence ID" value="MBB5634399.1"/>
    <property type="molecule type" value="Genomic_DNA"/>
</dbReference>
<dbReference type="Pfam" id="PF19783">
    <property type="entry name" value="DUF6268"/>
    <property type="match status" value="1"/>
</dbReference>
<keyword evidence="1" id="KW-0732">Signal</keyword>
<dbReference type="AlphaFoldDB" id="A0A7W8ZHZ4"/>
<evidence type="ECO:0000256" key="1">
    <source>
        <dbReference type="SAM" id="SignalP"/>
    </source>
</evidence>
<organism evidence="3 4">
    <name type="scientific">Pedobacter cryoconitis</name>
    <dbReference type="NCBI Taxonomy" id="188932"/>
    <lineage>
        <taxon>Bacteria</taxon>
        <taxon>Pseudomonadati</taxon>
        <taxon>Bacteroidota</taxon>
        <taxon>Sphingobacteriia</taxon>
        <taxon>Sphingobacteriales</taxon>
        <taxon>Sphingobacteriaceae</taxon>
        <taxon>Pedobacter</taxon>
    </lineage>
</organism>
<reference evidence="3 4" key="1">
    <citation type="submission" date="2020-08" db="EMBL/GenBank/DDBJ databases">
        <title>Genomic Encyclopedia of Type Strains, Phase IV (KMG-V): Genome sequencing to study the core and pangenomes of soil and plant-associated prokaryotes.</title>
        <authorList>
            <person name="Whitman W."/>
        </authorList>
    </citation>
    <scope>NUCLEOTIDE SEQUENCE [LARGE SCALE GENOMIC DNA]</scope>
    <source>
        <strain evidence="3 4">S3M1</strain>
    </source>
</reference>
<proteinExistence type="predicted"/>
<feature type="chain" id="PRO_5030657826" description="DUF6268 domain-containing protein" evidence="1">
    <location>
        <begin position="21"/>
        <end position="313"/>
    </location>
</feature>